<organism evidence="1 2">
    <name type="scientific">Frankia alni (strain DSM 45986 / CECT 9034 / ACN14a)</name>
    <dbReference type="NCBI Taxonomy" id="326424"/>
    <lineage>
        <taxon>Bacteria</taxon>
        <taxon>Bacillati</taxon>
        <taxon>Actinomycetota</taxon>
        <taxon>Actinomycetes</taxon>
        <taxon>Frankiales</taxon>
        <taxon>Frankiaceae</taxon>
        <taxon>Frankia</taxon>
    </lineage>
</organism>
<protein>
    <submittedName>
        <fullName evidence="1">Uncharacterized protein</fullName>
    </submittedName>
</protein>
<gene>
    <name evidence="1" type="ordered locus">FRAAL0694</name>
</gene>
<dbReference type="Proteomes" id="UP000000657">
    <property type="component" value="Chromosome"/>
</dbReference>
<accession>Q0RSU1</accession>
<reference evidence="1 2" key="1">
    <citation type="journal article" date="2007" name="Genome Res.">
        <title>Genome characteristics of facultatively symbiotic Frankia sp. strains reflect host range and host plant biogeography.</title>
        <authorList>
            <person name="Normand P."/>
            <person name="Lapierre P."/>
            <person name="Tisa L.S."/>
            <person name="Gogarten J.P."/>
            <person name="Alloisio N."/>
            <person name="Bagnarol E."/>
            <person name="Bassi C.A."/>
            <person name="Berry A.M."/>
            <person name="Bickhart D.M."/>
            <person name="Choisne N."/>
            <person name="Couloux A."/>
            <person name="Cournoyer B."/>
            <person name="Cruveiller S."/>
            <person name="Daubin V."/>
            <person name="Demange N."/>
            <person name="Francino M.P."/>
            <person name="Goltsman E."/>
            <person name="Huang Y."/>
            <person name="Kopp O.R."/>
            <person name="Labarre L."/>
            <person name="Lapidus A."/>
            <person name="Lavire C."/>
            <person name="Marechal J."/>
            <person name="Martinez M."/>
            <person name="Mastronunzio J.E."/>
            <person name="Mullin B.C."/>
            <person name="Niemann J."/>
            <person name="Pujic P."/>
            <person name="Rawnsley T."/>
            <person name="Rouy Z."/>
            <person name="Schenowitz C."/>
            <person name="Sellstedt A."/>
            <person name="Tavares F."/>
            <person name="Tomkins J.P."/>
            <person name="Vallenet D."/>
            <person name="Valverde C."/>
            <person name="Wall L.G."/>
            <person name="Wang Y."/>
            <person name="Medigue C."/>
            <person name="Benson D.R."/>
        </authorList>
    </citation>
    <scope>NUCLEOTIDE SEQUENCE [LARGE SCALE GENOMIC DNA]</scope>
    <source>
        <strain evidence="2">DSM 45986 / CECT 9034 / ACN14a</strain>
    </source>
</reference>
<evidence type="ECO:0000313" key="1">
    <source>
        <dbReference type="EMBL" id="CAJ59365.1"/>
    </source>
</evidence>
<sequence>MRFTSQLTIDWLRSSRIALT</sequence>
<dbReference type="KEGG" id="fal:FRAAL0694"/>
<dbReference type="AlphaFoldDB" id="Q0RSU1"/>
<evidence type="ECO:0000313" key="2">
    <source>
        <dbReference type="Proteomes" id="UP000000657"/>
    </source>
</evidence>
<keyword evidence="2" id="KW-1185">Reference proteome</keyword>
<dbReference type="HOGENOM" id="CLU_3428198_0_0_11"/>
<dbReference type="EMBL" id="CT573213">
    <property type="protein sequence ID" value="CAJ59365.1"/>
    <property type="molecule type" value="Genomic_DNA"/>
</dbReference>
<name>Q0RSU1_FRAAA</name>
<proteinExistence type="predicted"/>